<dbReference type="AlphaFoldDB" id="A0A252F1S0"/>
<name>A0A252F1S0_9FIRM</name>
<proteinExistence type="predicted"/>
<keyword evidence="3" id="KW-1185">Reference proteome</keyword>
<evidence type="ECO:0000313" key="3">
    <source>
        <dbReference type="Proteomes" id="UP000194903"/>
    </source>
</evidence>
<reference evidence="2 3" key="1">
    <citation type="submission" date="2017-05" db="EMBL/GenBank/DDBJ databases">
        <title>Butyricicoccus porcorum sp. nov. a butyrate-producing bacterium from the swine intestinal tract.</title>
        <authorList>
            <person name="Trachsel J."/>
            <person name="Humphrey S."/>
            <person name="Allen H.K."/>
        </authorList>
    </citation>
    <scope>NUCLEOTIDE SEQUENCE [LARGE SCALE GENOMIC DNA]</scope>
    <source>
        <strain evidence="2">BB10</strain>
    </source>
</reference>
<evidence type="ECO:0000256" key="1">
    <source>
        <dbReference type="SAM" id="Phobius"/>
    </source>
</evidence>
<feature type="transmembrane region" description="Helical" evidence="1">
    <location>
        <begin position="44"/>
        <end position="60"/>
    </location>
</feature>
<protein>
    <submittedName>
        <fullName evidence="2">Uncharacterized protein</fullName>
    </submittedName>
</protein>
<comment type="caution">
    <text evidence="2">The sequence shown here is derived from an EMBL/GenBank/DDBJ whole genome shotgun (WGS) entry which is preliminary data.</text>
</comment>
<sequence length="92" mass="10161">MKRGYHSTQSKYFNTVPRSEFLGLALGFAIGMFLTGLFRMDSSALEIVGAVIGFAVGYWIDGKYFAEKDIPAEQIEAEQAEEAEKADDAEQS</sequence>
<dbReference type="OrthoDB" id="9966742at2"/>
<keyword evidence="1" id="KW-0812">Transmembrane</keyword>
<feature type="transmembrane region" description="Helical" evidence="1">
    <location>
        <begin position="21"/>
        <end position="38"/>
    </location>
</feature>
<accession>A0A252F1S0</accession>
<evidence type="ECO:0000313" key="2">
    <source>
        <dbReference type="EMBL" id="OUM19744.1"/>
    </source>
</evidence>
<keyword evidence="1" id="KW-1133">Transmembrane helix</keyword>
<dbReference type="EMBL" id="NHOC01000010">
    <property type="protein sequence ID" value="OUM19744.1"/>
    <property type="molecule type" value="Genomic_DNA"/>
</dbReference>
<dbReference type="Proteomes" id="UP000194903">
    <property type="component" value="Unassembled WGS sequence"/>
</dbReference>
<keyword evidence="1" id="KW-0472">Membrane</keyword>
<dbReference type="RefSeq" id="WP_087021511.1">
    <property type="nucleotide sequence ID" value="NZ_CP178353.1"/>
</dbReference>
<gene>
    <name evidence="2" type="ORF">CBW42_11320</name>
</gene>
<organism evidence="2 3">
    <name type="scientific">Butyricicoccus porcorum</name>
    <dbReference type="NCBI Taxonomy" id="1945634"/>
    <lineage>
        <taxon>Bacteria</taxon>
        <taxon>Bacillati</taxon>
        <taxon>Bacillota</taxon>
        <taxon>Clostridia</taxon>
        <taxon>Eubacteriales</taxon>
        <taxon>Butyricicoccaceae</taxon>
        <taxon>Butyricicoccus</taxon>
    </lineage>
</organism>